<name>A0A3R7ML31_9TRYP</name>
<dbReference type="GeneID" id="40318698"/>
<accession>A0A3R7ML31</accession>
<keyword evidence="1" id="KW-0812">Transmembrane</keyword>
<feature type="transmembrane region" description="Helical" evidence="1">
    <location>
        <begin position="21"/>
        <end position="46"/>
    </location>
</feature>
<evidence type="ECO:0000313" key="2">
    <source>
        <dbReference type="EMBL" id="RNF16932.1"/>
    </source>
</evidence>
<evidence type="ECO:0000313" key="3">
    <source>
        <dbReference type="Proteomes" id="UP000284403"/>
    </source>
</evidence>
<dbReference type="AlphaFoldDB" id="A0A3R7ML31"/>
<keyword evidence="1" id="KW-0472">Membrane</keyword>
<keyword evidence="1" id="KW-1133">Transmembrane helix</keyword>
<evidence type="ECO:0000256" key="1">
    <source>
        <dbReference type="SAM" id="Phobius"/>
    </source>
</evidence>
<dbReference type="EMBL" id="MKKU01000278">
    <property type="protein sequence ID" value="RNF16932.1"/>
    <property type="molecule type" value="Genomic_DNA"/>
</dbReference>
<dbReference type="OrthoDB" id="271441at2759"/>
<feature type="transmembrane region" description="Helical" evidence="1">
    <location>
        <begin position="151"/>
        <end position="168"/>
    </location>
</feature>
<reference evidence="2 3" key="1">
    <citation type="journal article" date="2018" name="BMC Genomics">
        <title>Genomic comparison of Trypanosoma conorhini and Trypanosoma rangeli to Trypanosoma cruzi strains of high and low virulence.</title>
        <authorList>
            <person name="Bradwell K.R."/>
            <person name="Koparde V.N."/>
            <person name="Matveyev A.V."/>
            <person name="Serrano M.G."/>
            <person name="Alves J.M."/>
            <person name="Parikh H."/>
            <person name="Huang B."/>
            <person name="Lee V."/>
            <person name="Espinosa-Alvarez O."/>
            <person name="Ortiz P.A."/>
            <person name="Costa-Martins A.G."/>
            <person name="Teixeira M.M."/>
            <person name="Buck G.A."/>
        </authorList>
    </citation>
    <scope>NUCLEOTIDE SEQUENCE [LARGE SCALE GENOMIC DNA]</scope>
    <source>
        <strain evidence="2 3">025E</strain>
    </source>
</reference>
<gene>
    <name evidence="2" type="ORF">Tco025E_05087</name>
</gene>
<proteinExistence type="predicted"/>
<organism evidence="2 3">
    <name type="scientific">Trypanosoma conorhini</name>
    <dbReference type="NCBI Taxonomy" id="83891"/>
    <lineage>
        <taxon>Eukaryota</taxon>
        <taxon>Discoba</taxon>
        <taxon>Euglenozoa</taxon>
        <taxon>Kinetoplastea</taxon>
        <taxon>Metakinetoplastina</taxon>
        <taxon>Trypanosomatida</taxon>
        <taxon>Trypanosomatidae</taxon>
        <taxon>Trypanosoma</taxon>
    </lineage>
</organism>
<protein>
    <submittedName>
        <fullName evidence="2">Uncharacterized protein</fullName>
    </submittedName>
</protein>
<dbReference type="Proteomes" id="UP000284403">
    <property type="component" value="Unassembled WGS sequence"/>
</dbReference>
<dbReference type="RefSeq" id="XP_029227981.1">
    <property type="nucleotide sequence ID" value="XM_029371990.1"/>
</dbReference>
<comment type="caution">
    <text evidence="2">The sequence shown here is derived from an EMBL/GenBank/DDBJ whole genome shotgun (WGS) entry which is preliminary data.</text>
</comment>
<sequence length="252" mass="28887">MVRFQFLFGCFKELAARQERFYVCVCVLLAFVLRGGVIVVVAAVGIPWGKNRVSAEGRLPWPEENEGRGRVGGVCDCQGCHLRLQLCFPLTLSTVASFMLRRTRLCRLGNYRQHSDKERERIAQERQRRILYDHSGNVKFAGLLFLLWEEFRVPILCFAGGILFLVGYNKLIYHLSSQESARERELDRRSEANARLSGKLKADRYLVKPRRQVEDPDFLDVPSHAGKGVYSSKLFAEDAASTDPLFSERRRN</sequence>
<keyword evidence="3" id="KW-1185">Reference proteome</keyword>